<gene>
    <name evidence="1" type="ORF">S12H4_23493</name>
</gene>
<dbReference type="AlphaFoldDB" id="X1RV34"/>
<dbReference type="EMBL" id="BARW01012492">
    <property type="protein sequence ID" value="GAI84617.1"/>
    <property type="molecule type" value="Genomic_DNA"/>
</dbReference>
<sequence>MDKKIPITPLEVIKRIKDIPKILEWSKKKHLTVSGTDFWGIHHIYIDNFLKHTIFCLKADLTSHVFIGTPTKAKEWRKYDKDVNLLFSKQLNNDFLEWKIYKDIV</sequence>
<protein>
    <submittedName>
        <fullName evidence="1">Uncharacterized protein</fullName>
    </submittedName>
</protein>
<name>X1RV34_9ZZZZ</name>
<organism evidence="1">
    <name type="scientific">marine sediment metagenome</name>
    <dbReference type="NCBI Taxonomy" id="412755"/>
    <lineage>
        <taxon>unclassified sequences</taxon>
        <taxon>metagenomes</taxon>
        <taxon>ecological metagenomes</taxon>
    </lineage>
</organism>
<proteinExistence type="predicted"/>
<reference evidence="1" key="1">
    <citation type="journal article" date="2014" name="Front. Microbiol.">
        <title>High frequency of phylogenetically diverse reductive dehalogenase-homologous genes in deep subseafloor sedimentary metagenomes.</title>
        <authorList>
            <person name="Kawai M."/>
            <person name="Futagami T."/>
            <person name="Toyoda A."/>
            <person name="Takaki Y."/>
            <person name="Nishi S."/>
            <person name="Hori S."/>
            <person name="Arai W."/>
            <person name="Tsubouchi T."/>
            <person name="Morono Y."/>
            <person name="Uchiyama I."/>
            <person name="Ito T."/>
            <person name="Fujiyama A."/>
            <person name="Inagaki F."/>
            <person name="Takami H."/>
        </authorList>
    </citation>
    <scope>NUCLEOTIDE SEQUENCE</scope>
    <source>
        <strain evidence="1">Expedition CK06-06</strain>
    </source>
</reference>
<comment type="caution">
    <text evidence="1">The sequence shown here is derived from an EMBL/GenBank/DDBJ whole genome shotgun (WGS) entry which is preliminary data.</text>
</comment>
<accession>X1RV34</accession>
<feature type="non-terminal residue" evidence="1">
    <location>
        <position position="105"/>
    </location>
</feature>
<evidence type="ECO:0000313" key="1">
    <source>
        <dbReference type="EMBL" id="GAI84617.1"/>
    </source>
</evidence>